<accession>A0A7S6UDY2</accession>
<keyword evidence="1" id="KW-0472">Membrane</keyword>
<organism evidence="2 3">
    <name type="scientific">Novilysobacter ciconiae</name>
    <dbReference type="NCBI Taxonomy" id="2781022"/>
    <lineage>
        <taxon>Bacteria</taxon>
        <taxon>Pseudomonadati</taxon>
        <taxon>Pseudomonadota</taxon>
        <taxon>Gammaproteobacteria</taxon>
        <taxon>Lysobacterales</taxon>
        <taxon>Lysobacteraceae</taxon>
        <taxon>Novilysobacter</taxon>
    </lineage>
</organism>
<dbReference type="KEGG" id="lcic:INQ41_07275"/>
<dbReference type="RefSeq" id="WP_193983184.1">
    <property type="nucleotide sequence ID" value="NZ_CP063656.1"/>
</dbReference>
<dbReference type="AlphaFoldDB" id="A0A7S6UDY2"/>
<dbReference type="EMBL" id="CP063656">
    <property type="protein sequence ID" value="QOW18523.1"/>
    <property type="molecule type" value="Genomic_DNA"/>
</dbReference>
<dbReference type="Pfam" id="PF11026">
    <property type="entry name" value="DUF2721"/>
    <property type="match status" value="1"/>
</dbReference>
<feature type="transmembrane region" description="Helical" evidence="1">
    <location>
        <begin position="77"/>
        <end position="100"/>
    </location>
</feature>
<keyword evidence="3" id="KW-1185">Reference proteome</keyword>
<evidence type="ECO:0000256" key="1">
    <source>
        <dbReference type="SAM" id="Phobius"/>
    </source>
</evidence>
<reference evidence="2 3" key="1">
    <citation type="submission" date="2020-10" db="EMBL/GenBank/DDBJ databases">
        <title>complete genome sequencing of Lysobacter sp. H21R20.</title>
        <authorList>
            <person name="Bae J.-W."/>
            <person name="Lee S.-Y."/>
        </authorList>
    </citation>
    <scope>NUCLEOTIDE SEQUENCE [LARGE SCALE GENOMIC DNA]</scope>
    <source>
        <strain evidence="2 3">H21R20</strain>
    </source>
</reference>
<sequence>MSATPFADPNHYAVISAMITPAFFLTATGSLLISSNNRLARVVDRMRKEIEHLRETVPGPMRTELEIRIGYHRRRSYLVLGALRILYAALSAFVGTSIGIAADAFFHYQLGYLPTLLAVLGVLLMLAASLCLGQEARISLRVLERELRAELDKDSTIPQPF</sequence>
<feature type="transmembrane region" description="Helical" evidence="1">
    <location>
        <begin position="112"/>
        <end position="132"/>
    </location>
</feature>
<gene>
    <name evidence="2" type="ORF">INQ41_07275</name>
</gene>
<evidence type="ECO:0000313" key="2">
    <source>
        <dbReference type="EMBL" id="QOW18523.1"/>
    </source>
</evidence>
<keyword evidence="1" id="KW-0812">Transmembrane</keyword>
<proteinExistence type="predicted"/>
<keyword evidence="1" id="KW-1133">Transmembrane helix</keyword>
<dbReference type="InterPro" id="IPR021279">
    <property type="entry name" value="DUF2721"/>
</dbReference>
<protein>
    <submittedName>
        <fullName evidence="2">DUF2721 domain-containing protein</fullName>
    </submittedName>
</protein>
<evidence type="ECO:0000313" key="3">
    <source>
        <dbReference type="Proteomes" id="UP000594059"/>
    </source>
</evidence>
<feature type="transmembrane region" description="Helical" evidence="1">
    <location>
        <begin position="12"/>
        <end position="33"/>
    </location>
</feature>
<dbReference type="Proteomes" id="UP000594059">
    <property type="component" value="Chromosome"/>
</dbReference>
<name>A0A7S6UDY2_9GAMM</name>